<dbReference type="OrthoDB" id="751203at2"/>
<dbReference type="AlphaFoldDB" id="M7NS50"/>
<name>M7NS50_9BACT</name>
<dbReference type="SUPFAM" id="SSF51735">
    <property type="entry name" value="NAD(P)-binding Rossmann-fold domains"/>
    <property type="match status" value="1"/>
</dbReference>
<dbReference type="PATRIC" id="fig|1279009.4.peg.3646"/>
<dbReference type="eggNOG" id="COG0451">
    <property type="taxonomic scope" value="Bacteria"/>
</dbReference>
<evidence type="ECO:0000313" key="2">
    <source>
        <dbReference type="Proteomes" id="UP000011910"/>
    </source>
</evidence>
<reference evidence="1 2" key="1">
    <citation type="journal article" date="2013" name="Genome Announc.">
        <title>Draft Genome Sequence of Cesiribacter andamanensis Strain AMV16T, Isolated from a Soil Sample from a Mud Volcano in the Andaman Islands, India.</title>
        <authorList>
            <person name="Shivaji S."/>
            <person name="Ara S."/>
            <person name="Begum Z."/>
            <person name="Srinivas T.N."/>
            <person name="Singh A."/>
            <person name="Kumar Pinnaka A."/>
        </authorList>
    </citation>
    <scope>NUCLEOTIDE SEQUENCE [LARGE SCALE GENOMIC DNA]</scope>
    <source>
        <strain evidence="1 2">AMV16</strain>
    </source>
</reference>
<gene>
    <name evidence="1" type="ORF">ADICEAN_03604</name>
</gene>
<dbReference type="Proteomes" id="UP000011910">
    <property type="component" value="Unassembled WGS sequence"/>
</dbReference>
<dbReference type="STRING" id="1279009.ADICEAN_03604"/>
<dbReference type="Gene3D" id="3.40.50.720">
    <property type="entry name" value="NAD(P)-binding Rossmann-like Domain"/>
    <property type="match status" value="1"/>
</dbReference>
<comment type="caution">
    <text evidence="1">The sequence shown here is derived from an EMBL/GenBank/DDBJ whole genome shotgun (WGS) entry which is preliminary data.</text>
</comment>
<dbReference type="RefSeq" id="WP_009196984.1">
    <property type="nucleotide sequence ID" value="NZ_AODQ01000129.1"/>
</dbReference>
<sequence length="268" mass="29604">MTTISILGCGWLGTPLARRLLSEGYAVKGSTTTAQKLPSLRDVGIQPYLLRLDPQPEGQKTEDFFQTDILLIDIPPQTGRRGNDFHPRQIQALLEILTPHTLLKVLYISSTSVYPDEGEALTEDALDPSAPGANQALIRAEALLQEALGERLTILRCGGLMGYDRIPGKWSKGGEVADTPINYLHRDDAIGIIVELLAQDKWGQVYNACSPLHPSRAAIYQKTAAQQGWPPPKVTATDKHKTISPQKLQQELGYRFTYPDPLDFSYTL</sequence>
<dbReference type="InterPro" id="IPR036291">
    <property type="entry name" value="NAD(P)-bd_dom_sf"/>
</dbReference>
<protein>
    <submittedName>
        <fullName evidence="1">Uncharacterized protein</fullName>
    </submittedName>
</protein>
<proteinExistence type="predicted"/>
<keyword evidence="2" id="KW-1185">Reference proteome</keyword>
<evidence type="ECO:0000313" key="1">
    <source>
        <dbReference type="EMBL" id="EMR01279.1"/>
    </source>
</evidence>
<accession>M7NS50</accession>
<organism evidence="1 2">
    <name type="scientific">Cesiribacter andamanensis AMV16</name>
    <dbReference type="NCBI Taxonomy" id="1279009"/>
    <lineage>
        <taxon>Bacteria</taxon>
        <taxon>Pseudomonadati</taxon>
        <taxon>Bacteroidota</taxon>
        <taxon>Cytophagia</taxon>
        <taxon>Cytophagales</taxon>
        <taxon>Cesiribacteraceae</taxon>
        <taxon>Cesiribacter</taxon>
    </lineage>
</organism>
<dbReference type="EMBL" id="AODQ01000129">
    <property type="protein sequence ID" value="EMR01279.1"/>
    <property type="molecule type" value="Genomic_DNA"/>
</dbReference>